<evidence type="ECO:0000313" key="2">
    <source>
        <dbReference type="EMBL" id="KAK7066918.1"/>
    </source>
</evidence>
<comment type="caution">
    <text evidence="2">The sequence shown here is derived from an EMBL/GenBank/DDBJ whole genome shotgun (WGS) entry which is preliminary data.</text>
</comment>
<feature type="region of interest" description="Disordered" evidence="1">
    <location>
        <begin position="65"/>
        <end position="85"/>
    </location>
</feature>
<gene>
    <name evidence="2" type="ORF">SK128_014235</name>
</gene>
<dbReference type="AlphaFoldDB" id="A0AAN8WRD6"/>
<evidence type="ECO:0000313" key="3">
    <source>
        <dbReference type="Proteomes" id="UP001381693"/>
    </source>
</evidence>
<dbReference type="EMBL" id="JAXCGZ010018980">
    <property type="protein sequence ID" value="KAK7066918.1"/>
    <property type="molecule type" value="Genomic_DNA"/>
</dbReference>
<name>A0AAN8WRD6_HALRR</name>
<proteinExistence type="predicted"/>
<reference evidence="2 3" key="1">
    <citation type="submission" date="2023-11" db="EMBL/GenBank/DDBJ databases">
        <title>Halocaridina rubra genome assembly.</title>
        <authorList>
            <person name="Smith C."/>
        </authorList>
    </citation>
    <scope>NUCLEOTIDE SEQUENCE [LARGE SCALE GENOMIC DNA]</scope>
    <source>
        <strain evidence="2">EP-1</strain>
        <tissue evidence="2">Whole</tissue>
    </source>
</reference>
<evidence type="ECO:0000256" key="1">
    <source>
        <dbReference type="SAM" id="MobiDB-lite"/>
    </source>
</evidence>
<feature type="region of interest" description="Disordered" evidence="1">
    <location>
        <begin position="27"/>
        <end position="48"/>
    </location>
</feature>
<organism evidence="2 3">
    <name type="scientific">Halocaridina rubra</name>
    <name type="common">Hawaiian red shrimp</name>
    <dbReference type="NCBI Taxonomy" id="373956"/>
    <lineage>
        <taxon>Eukaryota</taxon>
        <taxon>Metazoa</taxon>
        <taxon>Ecdysozoa</taxon>
        <taxon>Arthropoda</taxon>
        <taxon>Crustacea</taxon>
        <taxon>Multicrustacea</taxon>
        <taxon>Malacostraca</taxon>
        <taxon>Eumalacostraca</taxon>
        <taxon>Eucarida</taxon>
        <taxon>Decapoda</taxon>
        <taxon>Pleocyemata</taxon>
        <taxon>Caridea</taxon>
        <taxon>Atyoidea</taxon>
        <taxon>Atyidae</taxon>
        <taxon>Halocaridina</taxon>
    </lineage>
</organism>
<keyword evidence="3" id="KW-1185">Reference proteome</keyword>
<protein>
    <submittedName>
        <fullName evidence="2">Uncharacterized protein</fullName>
    </submittedName>
</protein>
<sequence length="559" mass="59122">MDSKGWFAYSTLSGVLFNPGIIINPGGGGGGGGSSSSSSSSSSSGGSSGSVGVFGASVSGDTPIENILPNLDPGSENDILGGNAETGSEEEPLIPFVNGTITPAVISIRPVSPTGTSVSEVTDLFLNGTVWSILANISNSTFESECSGGYSFYKLIFGVIELYMGFWGSLILTRSGVSTDRWEGSNENVATSELSILPLPEPRPPTMEGAVPISWITTIDPYGSSGSNSTSSEDPVEPTVAPSYPVLHACLVLGGDVPSCVAQAELYGQLLYEHTVNALQKPITDEATEQMHITADMIKITESSLPYDQNKKPPTKHEFLLANFPHASFVQQSGSTTTKDDVVQSGILPNTADVHKPIIQQILSQIHFAQAATPYVELVQSSVKNGSVSSGVSSFGVTTQENYLHYTPDNEKPVGLFVNHIHGTSPMKEDTLMFPPGSDITTPNSLPASQEKPPNVNLVIQAHPHAQIVTARPDKNSVQAIENAHPHGEVIANPPPNVDVIQSLYPPEHIIDALLHHYDRPAYNSNHGSTNVDPVDGNLRLNASKTLSGGKILRIKPQG</sequence>
<accession>A0AAN8WRD6</accession>
<dbReference type="Proteomes" id="UP001381693">
    <property type="component" value="Unassembled WGS sequence"/>
</dbReference>
<feature type="compositionally biased region" description="Low complexity" evidence="1">
    <location>
        <begin position="35"/>
        <end position="48"/>
    </location>
</feature>